<proteinExistence type="predicted"/>
<dbReference type="Pfam" id="PF12138">
    <property type="entry name" value="Spherulin4"/>
    <property type="match status" value="1"/>
</dbReference>
<accession>A0ABR4HXQ1</accession>
<sequence length="310" mass="33448">MPALTYYLSLTFLTLAYYAPLASTTGVILPLYTWPSDSAWDPVYNALAAYPDVEFYVIVNPNSGPGDSSPPASEYIAGVTALNSYPNVHTLGYVRTNYTNRDIHDVKEDIDIYSQWASYSASTRTRTLKPRSACSDENTSTATPSIPSTPSNPNPGIALSGIFFDEAPHSSSTPELSYMQDVAAYVQSKPANFNFNSNSSSATPTVIFNPGTTHAPEYFNYATHIVDFESPYSVWQERNSGGAGFAVDGVDSGDYSQSAIIINSVPEDVDYGSVIDAVVEKGIALMYLTNDFDYKRTDSVGKVAAAIVGA</sequence>
<feature type="region of interest" description="Disordered" evidence="1">
    <location>
        <begin position="127"/>
        <end position="153"/>
    </location>
</feature>
<keyword evidence="3" id="KW-1185">Reference proteome</keyword>
<dbReference type="Proteomes" id="UP001610334">
    <property type="component" value="Unassembled WGS sequence"/>
</dbReference>
<evidence type="ECO:0000313" key="2">
    <source>
        <dbReference type="EMBL" id="KAL2820270.1"/>
    </source>
</evidence>
<dbReference type="PANTHER" id="PTHR35040">
    <property type="match status" value="1"/>
</dbReference>
<dbReference type="PANTHER" id="PTHR35040:SF9">
    <property type="entry name" value="4-LIKE CELL SURFACE PROTEIN, PUTATIVE (AFU_ORTHOLOGUE AFUA_4G14080)-RELATED"/>
    <property type="match status" value="1"/>
</dbReference>
<evidence type="ECO:0000256" key="1">
    <source>
        <dbReference type="SAM" id="MobiDB-lite"/>
    </source>
</evidence>
<organism evidence="2 3">
    <name type="scientific">Aspergillus granulosus</name>
    <dbReference type="NCBI Taxonomy" id="176169"/>
    <lineage>
        <taxon>Eukaryota</taxon>
        <taxon>Fungi</taxon>
        <taxon>Dikarya</taxon>
        <taxon>Ascomycota</taxon>
        <taxon>Pezizomycotina</taxon>
        <taxon>Eurotiomycetes</taxon>
        <taxon>Eurotiomycetidae</taxon>
        <taxon>Eurotiales</taxon>
        <taxon>Aspergillaceae</taxon>
        <taxon>Aspergillus</taxon>
        <taxon>Aspergillus subgen. Nidulantes</taxon>
    </lineage>
</organism>
<gene>
    <name evidence="2" type="ORF">BJX63DRAFT_428105</name>
</gene>
<name>A0ABR4HXQ1_9EURO</name>
<dbReference type="EMBL" id="JBFXLT010000007">
    <property type="protein sequence ID" value="KAL2820270.1"/>
    <property type="molecule type" value="Genomic_DNA"/>
</dbReference>
<reference evidence="2 3" key="1">
    <citation type="submission" date="2024-07" db="EMBL/GenBank/DDBJ databases">
        <title>Section-level genome sequencing and comparative genomics of Aspergillus sections Usti and Cavernicolus.</title>
        <authorList>
            <consortium name="Lawrence Berkeley National Laboratory"/>
            <person name="Nybo J.L."/>
            <person name="Vesth T.C."/>
            <person name="Theobald S."/>
            <person name="Frisvad J.C."/>
            <person name="Larsen T.O."/>
            <person name="Kjaerboelling I."/>
            <person name="Rothschild-Mancinelli K."/>
            <person name="Lyhne E.K."/>
            <person name="Kogle M.E."/>
            <person name="Barry K."/>
            <person name="Clum A."/>
            <person name="Na H."/>
            <person name="Ledsgaard L."/>
            <person name="Lin J."/>
            <person name="Lipzen A."/>
            <person name="Kuo A."/>
            <person name="Riley R."/>
            <person name="Mondo S."/>
            <person name="Labutti K."/>
            <person name="Haridas S."/>
            <person name="Pangalinan J."/>
            <person name="Salamov A.A."/>
            <person name="Simmons B.A."/>
            <person name="Magnuson J.K."/>
            <person name="Chen J."/>
            <person name="Drula E."/>
            <person name="Henrissat B."/>
            <person name="Wiebenga A."/>
            <person name="Lubbers R.J."/>
            <person name="Gomes A.C."/>
            <person name="Makela M.R."/>
            <person name="Stajich J."/>
            <person name="Grigoriev I.V."/>
            <person name="Mortensen U.H."/>
            <person name="De Vries R.P."/>
            <person name="Baker S.E."/>
            <person name="Andersen M.R."/>
        </authorList>
    </citation>
    <scope>NUCLEOTIDE SEQUENCE [LARGE SCALE GENOMIC DNA]</scope>
    <source>
        <strain evidence="2 3">CBS 588.65</strain>
    </source>
</reference>
<protein>
    <submittedName>
        <fullName evidence="2">Spherulation-specific family 4</fullName>
    </submittedName>
</protein>
<comment type="caution">
    <text evidence="2">The sequence shown here is derived from an EMBL/GenBank/DDBJ whole genome shotgun (WGS) entry which is preliminary data.</text>
</comment>
<feature type="compositionally biased region" description="Low complexity" evidence="1">
    <location>
        <begin position="138"/>
        <end position="153"/>
    </location>
</feature>
<evidence type="ECO:0000313" key="3">
    <source>
        <dbReference type="Proteomes" id="UP001610334"/>
    </source>
</evidence>
<dbReference type="InterPro" id="IPR021986">
    <property type="entry name" value="Spherulin4"/>
</dbReference>